<organism evidence="1 2">
    <name type="scientific">Rhynchophorus ferrugineus</name>
    <name type="common">Red palm weevil</name>
    <name type="synonym">Curculio ferrugineus</name>
    <dbReference type="NCBI Taxonomy" id="354439"/>
    <lineage>
        <taxon>Eukaryota</taxon>
        <taxon>Metazoa</taxon>
        <taxon>Ecdysozoa</taxon>
        <taxon>Arthropoda</taxon>
        <taxon>Hexapoda</taxon>
        <taxon>Insecta</taxon>
        <taxon>Pterygota</taxon>
        <taxon>Neoptera</taxon>
        <taxon>Endopterygota</taxon>
        <taxon>Coleoptera</taxon>
        <taxon>Polyphaga</taxon>
        <taxon>Cucujiformia</taxon>
        <taxon>Curculionidae</taxon>
        <taxon>Dryophthorinae</taxon>
        <taxon>Rhynchophorus</taxon>
    </lineage>
</organism>
<protein>
    <submittedName>
        <fullName evidence="1">Uncharacterized protein</fullName>
    </submittedName>
</protein>
<keyword evidence="2" id="KW-1185">Reference proteome</keyword>
<proteinExistence type="predicted"/>
<dbReference type="EMBL" id="JAACXV010000210">
    <property type="protein sequence ID" value="KAF7281947.1"/>
    <property type="molecule type" value="Genomic_DNA"/>
</dbReference>
<gene>
    <name evidence="1" type="ORF">GWI33_003969</name>
</gene>
<evidence type="ECO:0000313" key="2">
    <source>
        <dbReference type="Proteomes" id="UP000625711"/>
    </source>
</evidence>
<dbReference type="AlphaFoldDB" id="A0A834IMU0"/>
<accession>A0A834IMU0</accession>
<evidence type="ECO:0000313" key="1">
    <source>
        <dbReference type="EMBL" id="KAF7281947.1"/>
    </source>
</evidence>
<name>A0A834IMU0_RHYFE</name>
<dbReference type="Proteomes" id="UP000625711">
    <property type="component" value="Unassembled WGS sequence"/>
</dbReference>
<reference evidence="1" key="1">
    <citation type="submission" date="2020-08" db="EMBL/GenBank/DDBJ databases">
        <title>Genome sequencing and assembly of the red palm weevil Rhynchophorus ferrugineus.</title>
        <authorList>
            <person name="Dias G.B."/>
            <person name="Bergman C.M."/>
            <person name="Manee M."/>
        </authorList>
    </citation>
    <scope>NUCLEOTIDE SEQUENCE</scope>
    <source>
        <strain evidence="1">AA-2017</strain>
        <tissue evidence="1">Whole larva</tissue>
    </source>
</reference>
<sequence length="67" mass="7854">MPRHRPSRPNAAFRWCLNTVDPHANYATPVGNRVDLAKLPFRYFCPATTIDDENMIKRLFGYMQDKQ</sequence>
<comment type="caution">
    <text evidence="1">The sequence shown here is derived from an EMBL/GenBank/DDBJ whole genome shotgun (WGS) entry which is preliminary data.</text>
</comment>